<evidence type="ECO:0000313" key="2">
    <source>
        <dbReference type="EMBL" id="ODG93603.1"/>
    </source>
</evidence>
<organism evidence="2 3">
    <name type="scientific">Gottfriedia luciferensis</name>
    <dbReference type="NCBI Taxonomy" id="178774"/>
    <lineage>
        <taxon>Bacteria</taxon>
        <taxon>Bacillati</taxon>
        <taxon>Bacillota</taxon>
        <taxon>Bacilli</taxon>
        <taxon>Bacillales</taxon>
        <taxon>Bacillaceae</taxon>
        <taxon>Gottfriedia</taxon>
    </lineage>
</organism>
<gene>
    <name evidence="2" type="ORF">BED47_00065</name>
</gene>
<protein>
    <submittedName>
        <fullName evidence="2">Uncharacterized protein</fullName>
    </submittedName>
</protein>
<keyword evidence="3" id="KW-1185">Reference proteome</keyword>
<accession>A0ABX3A2S4</accession>
<keyword evidence="1" id="KW-1133">Transmembrane helix</keyword>
<dbReference type="Proteomes" id="UP000094580">
    <property type="component" value="Unassembled WGS sequence"/>
</dbReference>
<dbReference type="RefSeq" id="WP_069031800.1">
    <property type="nucleotide sequence ID" value="NZ_MDKC01000001.1"/>
</dbReference>
<sequence length="99" mass="11560">MRQTTWKEIILMFSPVILIPIILFFVLHSSPSIALRTHVFFNGHPILAVKSEIADDQEHNQGDKEFLKNEHAKCYSLNEENYILRKKGFIYMADYYGNA</sequence>
<keyword evidence="1" id="KW-0472">Membrane</keyword>
<evidence type="ECO:0000256" key="1">
    <source>
        <dbReference type="SAM" id="Phobius"/>
    </source>
</evidence>
<comment type="caution">
    <text evidence="2">The sequence shown here is derived from an EMBL/GenBank/DDBJ whole genome shotgun (WGS) entry which is preliminary data.</text>
</comment>
<dbReference type="EMBL" id="MDKC01000001">
    <property type="protein sequence ID" value="ODG93603.1"/>
    <property type="molecule type" value="Genomic_DNA"/>
</dbReference>
<keyword evidence="1" id="KW-0812">Transmembrane</keyword>
<evidence type="ECO:0000313" key="3">
    <source>
        <dbReference type="Proteomes" id="UP000094580"/>
    </source>
</evidence>
<feature type="transmembrane region" description="Helical" evidence="1">
    <location>
        <begin position="9"/>
        <end position="27"/>
    </location>
</feature>
<proteinExistence type="predicted"/>
<name>A0ABX3A2S4_9BACI</name>
<reference evidence="2 3" key="1">
    <citation type="submission" date="2016-07" db="EMBL/GenBank/DDBJ databases">
        <authorList>
            <person name="Townsley L."/>
            <person name="Shank E.A."/>
        </authorList>
    </citation>
    <scope>NUCLEOTIDE SEQUENCE [LARGE SCALE GENOMIC DNA]</scope>
    <source>
        <strain evidence="2 3">CH01</strain>
    </source>
</reference>